<evidence type="ECO:0000313" key="2">
    <source>
        <dbReference type="Proteomes" id="UP000287527"/>
    </source>
</evidence>
<dbReference type="AlphaFoldDB" id="A0A3S3RFQ5"/>
<name>A0A3S3RFQ5_9FLAO</name>
<accession>A0A3S3RFQ5</accession>
<proteinExistence type="predicted"/>
<protein>
    <submittedName>
        <fullName evidence="1">Uncharacterized protein</fullName>
    </submittedName>
</protein>
<comment type="caution">
    <text evidence="1">The sequence shown here is derived from an EMBL/GenBank/DDBJ whole genome shotgun (WGS) entry which is preliminary data.</text>
</comment>
<gene>
    <name evidence="1" type="ORF">EPI11_13890</name>
</gene>
<dbReference type="Proteomes" id="UP000287527">
    <property type="component" value="Unassembled WGS sequence"/>
</dbReference>
<dbReference type="EMBL" id="SBII01000010">
    <property type="protein sequence ID" value="RWW96682.1"/>
    <property type="molecule type" value="Genomic_DNA"/>
</dbReference>
<dbReference type="RefSeq" id="WP_128390585.1">
    <property type="nucleotide sequence ID" value="NZ_SBII01000010.1"/>
</dbReference>
<organism evidence="1 2">
    <name type="scientific">Flavobacterium cerinum</name>
    <dbReference type="NCBI Taxonomy" id="2502784"/>
    <lineage>
        <taxon>Bacteria</taxon>
        <taxon>Pseudomonadati</taxon>
        <taxon>Bacteroidota</taxon>
        <taxon>Flavobacteriia</taxon>
        <taxon>Flavobacteriales</taxon>
        <taxon>Flavobacteriaceae</taxon>
        <taxon>Flavobacterium</taxon>
    </lineage>
</organism>
<evidence type="ECO:0000313" key="1">
    <source>
        <dbReference type="EMBL" id="RWW96682.1"/>
    </source>
</evidence>
<keyword evidence="2" id="KW-1185">Reference proteome</keyword>
<sequence length="118" mass="14024">MNIISKELYNYHYRPGYKSKELLIEIFSGVEDENFLSDLFQAISKLSIRINDIQDLWMNDEVLLTIESNMGNFILSKDIWGLCFIMSENNQKCISEINRLLEQDIQFQKIEVDFKNYL</sequence>
<dbReference type="OrthoDB" id="674804at2"/>
<reference evidence="1 2" key="1">
    <citation type="submission" date="2019-01" db="EMBL/GenBank/DDBJ databases">
        <title>Flavobacterium sp. nov.,isolated from freshwater.</title>
        <authorList>
            <person name="Zhang R."/>
            <person name="Du Z.-J."/>
        </authorList>
    </citation>
    <scope>NUCLEOTIDE SEQUENCE [LARGE SCALE GENOMIC DNA]</scope>
    <source>
        <strain evidence="1 2">1E403</strain>
    </source>
</reference>